<name>A0ABS7GJR2_9BACT</name>
<dbReference type="InterPro" id="IPR032301">
    <property type="entry name" value="DUF4844"/>
</dbReference>
<dbReference type="Proteomes" id="UP000812961">
    <property type="component" value="Unassembled WGS sequence"/>
</dbReference>
<gene>
    <name evidence="1" type="ORF">K1Y79_26785</name>
</gene>
<dbReference type="InterPro" id="IPR038360">
    <property type="entry name" value="DUF4844_sf"/>
</dbReference>
<organism evidence="1 2">
    <name type="scientific">Chitinophaga rhizophila</name>
    <dbReference type="NCBI Taxonomy" id="2866212"/>
    <lineage>
        <taxon>Bacteria</taxon>
        <taxon>Pseudomonadati</taxon>
        <taxon>Bacteroidota</taxon>
        <taxon>Chitinophagia</taxon>
        <taxon>Chitinophagales</taxon>
        <taxon>Chitinophagaceae</taxon>
        <taxon>Chitinophaga</taxon>
    </lineage>
</organism>
<proteinExistence type="predicted"/>
<accession>A0ABS7GJR2</accession>
<sequence>MREKEHIITALAGFRRKNKFSYSVFQERGLHPSDDELCSGLQALLNDCSDQLIVAVNSGVDEKKLAKILKSNLSNIDAANYDTEERELICDYFYELSQIVVVDIKSDLNNWLYGVILGTLLKITSILKRSDKALYTLEQSCTGCKIPLKTAILSRNKGIPDHSWHVIRCNNCDEYNLLSVGEGVSEYRFENYQSIEALPKSAYTKDEACVRLEQIRYFRKR</sequence>
<reference evidence="1 2" key="1">
    <citation type="submission" date="2021-08" db="EMBL/GenBank/DDBJ databases">
        <title>The genome sequence of Chitinophaga sp. B61.</title>
        <authorList>
            <person name="Zhang X."/>
        </authorList>
    </citation>
    <scope>NUCLEOTIDE SEQUENCE [LARGE SCALE GENOMIC DNA]</scope>
    <source>
        <strain evidence="1 2">B61</strain>
    </source>
</reference>
<evidence type="ECO:0000313" key="2">
    <source>
        <dbReference type="Proteomes" id="UP000812961"/>
    </source>
</evidence>
<keyword evidence="2" id="KW-1185">Reference proteome</keyword>
<comment type="caution">
    <text evidence="1">The sequence shown here is derived from an EMBL/GenBank/DDBJ whole genome shotgun (WGS) entry which is preliminary data.</text>
</comment>
<dbReference type="Gene3D" id="1.20.1480.40">
    <property type="entry name" value="Uncharacterised protein PF16133, DUF4844"/>
    <property type="match status" value="1"/>
</dbReference>
<dbReference type="EMBL" id="JAICCF010000006">
    <property type="protein sequence ID" value="MBW8687972.1"/>
    <property type="molecule type" value="Genomic_DNA"/>
</dbReference>
<evidence type="ECO:0000313" key="1">
    <source>
        <dbReference type="EMBL" id="MBW8687972.1"/>
    </source>
</evidence>
<protein>
    <submittedName>
        <fullName evidence="1">DUF4844 domain-containing protein</fullName>
    </submittedName>
</protein>
<dbReference type="Pfam" id="PF16133">
    <property type="entry name" value="DUF4844"/>
    <property type="match status" value="1"/>
</dbReference>
<dbReference type="RefSeq" id="WP_220253301.1">
    <property type="nucleotide sequence ID" value="NZ_JAICCF010000006.1"/>
</dbReference>